<dbReference type="GO" id="GO:0019083">
    <property type="term" value="P:viral transcription"/>
    <property type="evidence" value="ECO:0007669"/>
    <property type="project" value="UniProtKB-UniRule"/>
</dbReference>
<evidence type="ECO:0000256" key="1">
    <source>
        <dbReference type="HAMAP-Rule" id="MF_04161"/>
    </source>
</evidence>
<dbReference type="GeneID" id="8684162"/>
<dbReference type="EMBL" id="GQ357915">
    <property type="protein sequence ID" value="ACV50236.1"/>
    <property type="molecule type" value="Genomic_DNA"/>
</dbReference>
<dbReference type="InterPro" id="IPR046938">
    <property type="entry name" value="DNA_clamp_sf"/>
</dbReference>
<evidence type="ECO:0000313" key="2">
    <source>
        <dbReference type="EMBL" id="ACV50236.1"/>
    </source>
</evidence>
<evidence type="ECO:0000313" key="3">
    <source>
        <dbReference type="Proteomes" id="UP000008986"/>
    </source>
</evidence>
<keyword evidence="1" id="KW-1194">Viral DNA replication</keyword>
<sequence length="224" mass="24516">MQKIALSKETRAALATAALVNNSIRIGRGNRILSMSPTQSVILEAEIPDTFPEEFSIYELNRFLQVLSQMEGAELGFNNSDHVMITSGRTSVKYMFANSEFVTHPGNQIALPTEELRCRLTGEDLAQITRLARVFGHNNLAFQAKGGVVHMITTTPELGNAASDNSILIEGAEVTQDGFYRLQLQHLVMPSGDYDLAISAAGITSFKRVDGKLNLFVGIEKDVV</sequence>
<protein>
    <recommendedName>
        <fullName evidence="1">Sliding clamp</fullName>
    </recommendedName>
    <alternativeName>
        <fullName evidence="1">DNA polymerase accessory protein Gp45</fullName>
    </alternativeName>
    <alternativeName>
        <fullName evidence="1">DNA polymerase clamp</fullName>
    </alternativeName>
</protein>
<comment type="similarity">
    <text evidence="1">Belongs to the Tevenvirinae sliding clamp family.</text>
</comment>
<gene>
    <name evidence="2" type="primary">214</name>
</gene>
<keyword evidence="1" id="KW-0235">DNA replication</keyword>
<keyword evidence="1" id="KW-1195">Viral transcription</keyword>
<organism evidence="2 3">
    <name type="scientific">Delftia phage PhiW-14</name>
    <name type="common">Deftia acidovorans bacteriophage phiW-14</name>
    <dbReference type="NCBI Taxonomy" id="665032"/>
    <lineage>
        <taxon>Viruses</taxon>
        <taxon>Duplodnaviria</taxon>
        <taxon>Heunggongvirae</taxon>
        <taxon>Uroviricota</taxon>
        <taxon>Caudoviricetes</taxon>
        <taxon>Ionavirus</taxon>
        <taxon>Ionavirus W14</taxon>
    </lineage>
</organism>
<dbReference type="KEGG" id="vg:8684162"/>
<dbReference type="OrthoDB" id="7567at10239"/>
<keyword evidence="3" id="KW-1185">Reference proteome</keyword>
<comment type="function">
    <text evidence="1">Sliding clamp that encircles the genomic DNA and links the DNA polymerase to the template to control the processivity of DNA synthesis. Responsible for tethering the catalytic subunit of DNA polymerase to DNA during high-speed replication. Interaction with the sliding-clamp-loader opens the sliding clamp so that it can be loaded around the DNA template. During transcription, encircles the DNA and tethers host RNA polymerase (RNAP) to it.</text>
</comment>
<dbReference type="HAMAP" id="MF_04161">
    <property type="entry name" value="Sliding_clamp_T4"/>
    <property type="match status" value="1"/>
</dbReference>
<organismHost>
    <name type="scientific">Delftia acidovorans</name>
    <name type="common">Pseudomonas acidovorans</name>
    <name type="synonym">Comamonas acidovorans</name>
    <dbReference type="NCBI Taxonomy" id="80866"/>
</organismHost>
<dbReference type="Proteomes" id="UP000008986">
    <property type="component" value="Segment"/>
</dbReference>
<dbReference type="GO" id="GO:0006260">
    <property type="term" value="P:DNA replication"/>
    <property type="evidence" value="ECO:0007669"/>
    <property type="project" value="UniProtKB-KW"/>
</dbReference>
<reference evidence="3" key="1">
    <citation type="submission" date="2009-07" db="EMBL/GenBank/DDBJ databases">
        <authorList>
            <person name="Kropinski A.M."/>
            <person name="Villegas A."/>
            <person name="Lingohr E.J."/>
        </authorList>
    </citation>
    <scope>NUCLEOTIDE SEQUENCE [LARGE SCALE GENOMIC DNA]</scope>
</reference>
<dbReference type="GO" id="GO:0039693">
    <property type="term" value="P:viral DNA genome replication"/>
    <property type="evidence" value="ECO:0007669"/>
    <property type="project" value="UniProtKB-UniRule"/>
</dbReference>
<name>C9DGI5_BPW14</name>
<dbReference type="GO" id="GO:0030337">
    <property type="term" value="F:DNA polymerase processivity factor activity"/>
    <property type="evidence" value="ECO:0007669"/>
    <property type="project" value="UniProtKB-UniRule"/>
</dbReference>
<dbReference type="SUPFAM" id="SSF55979">
    <property type="entry name" value="DNA clamp"/>
    <property type="match status" value="2"/>
</dbReference>
<accession>C9DGI5</accession>
<dbReference type="RefSeq" id="YP_003359068.1">
    <property type="nucleotide sequence ID" value="NC_013697.1"/>
</dbReference>
<dbReference type="Gene3D" id="3.70.10.10">
    <property type="match status" value="1"/>
</dbReference>
<comment type="subunit">
    <text evidence="1">Homotrimer. Interacts with the viral DNA polymerase; this interaction constitutes the polymerase holoenzyme. Interacts with the sliding-clamp-loader; this interaction allows the sliding-clamp-loader to open the sliding clamp. Interacts with the viral DNA ligase. Part of the replicase complex that includes the DNA polymerase, the polymerase clamp, the clamp loader complex, the single-stranded DNA binding protein, the primase, the helicase and the helicase assembly factor. Interacts with the viral RNA polymerase (RNAP). Part of the transcription activation complex containing host RNAP, the viral RNA polymerase sigma-like factor, the late transcription coactivator, and the sliding clamp.</text>
</comment>
<dbReference type="InterPro" id="IPR046389">
    <property type="entry name" value="Sliding_clamp_T4"/>
</dbReference>
<proteinExistence type="inferred from homology"/>